<evidence type="ECO:0000259" key="1">
    <source>
        <dbReference type="PROSITE" id="PS50042"/>
    </source>
</evidence>
<dbReference type="Gene3D" id="2.60.120.10">
    <property type="entry name" value="Jelly Rolls"/>
    <property type="match status" value="1"/>
</dbReference>
<keyword evidence="3" id="KW-1185">Reference proteome</keyword>
<dbReference type="Pfam" id="PF00027">
    <property type="entry name" value="cNMP_binding"/>
    <property type="match status" value="1"/>
</dbReference>
<dbReference type="PROSITE" id="PS50042">
    <property type="entry name" value="CNMP_BINDING_3"/>
    <property type="match status" value="1"/>
</dbReference>
<dbReference type="EMBL" id="JABAIL010000003">
    <property type="protein sequence ID" value="NLR91383.1"/>
    <property type="molecule type" value="Genomic_DNA"/>
</dbReference>
<evidence type="ECO:0000313" key="2">
    <source>
        <dbReference type="EMBL" id="NLR91383.1"/>
    </source>
</evidence>
<evidence type="ECO:0000313" key="3">
    <source>
        <dbReference type="Proteomes" id="UP000585050"/>
    </source>
</evidence>
<sequence length="192" mass="22412">MRNLLVQYISKFIDLSQDEIDAMNQYIPIKTFKKGTVIIREGEVCDVCYFNLKGLVRQYRTIEGEEKTTFFYTEEQPLNTIKSVMEKSPSLYSLSCLEDTTLAIGTTEVEQDFFERFPQFETLGRLLTEQNNGKLLESFENFKLQSPEERYFDLLQKNPSLIQRVAQYHLASYLGMTPESLSRIRKRTASKP</sequence>
<dbReference type="InterPro" id="IPR000595">
    <property type="entry name" value="cNMP-bd_dom"/>
</dbReference>
<dbReference type="InterPro" id="IPR018490">
    <property type="entry name" value="cNMP-bd_dom_sf"/>
</dbReference>
<proteinExistence type="predicted"/>
<comment type="caution">
    <text evidence="2">The sequence shown here is derived from an EMBL/GenBank/DDBJ whole genome shotgun (WGS) entry which is preliminary data.</text>
</comment>
<dbReference type="SUPFAM" id="SSF51206">
    <property type="entry name" value="cAMP-binding domain-like"/>
    <property type="match status" value="1"/>
</dbReference>
<dbReference type="RefSeq" id="WP_168882108.1">
    <property type="nucleotide sequence ID" value="NZ_JABAIL010000003.1"/>
</dbReference>
<protein>
    <submittedName>
        <fullName evidence="2">Crp/Fnr family transcriptional regulator</fullName>
    </submittedName>
</protein>
<name>A0A7X8XVI5_9BACT</name>
<dbReference type="AlphaFoldDB" id="A0A7X8XVI5"/>
<dbReference type="Proteomes" id="UP000585050">
    <property type="component" value="Unassembled WGS sequence"/>
</dbReference>
<reference evidence="2 3" key="1">
    <citation type="submission" date="2020-04" db="EMBL/GenBank/DDBJ databases">
        <title>Flammeovirga sp. SR4, a novel species isolated from seawater.</title>
        <authorList>
            <person name="Wang X."/>
        </authorList>
    </citation>
    <scope>NUCLEOTIDE SEQUENCE [LARGE SCALE GENOMIC DNA]</scope>
    <source>
        <strain evidence="2 3">SR4</strain>
    </source>
</reference>
<dbReference type="CDD" id="cd00038">
    <property type="entry name" value="CAP_ED"/>
    <property type="match status" value="1"/>
</dbReference>
<organism evidence="2 3">
    <name type="scientific">Flammeovirga agarivorans</name>
    <dbReference type="NCBI Taxonomy" id="2726742"/>
    <lineage>
        <taxon>Bacteria</taxon>
        <taxon>Pseudomonadati</taxon>
        <taxon>Bacteroidota</taxon>
        <taxon>Cytophagia</taxon>
        <taxon>Cytophagales</taxon>
        <taxon>Flammeovirgaceae</taxon>
        <taxon>Flammeovirga</taxon>
    </lineage>
</organism>
<feature type="domain" description="Cyclic nucleotide-binding" evidence="1">
    <location>
        <begin position="11"/>
        <end position="67"/>
    </location>
</feature>
<accession>A0A7X8XVI5</accession>
<gene>
    <name evidence="2" type="ORF">HGP29_09215</name>
</gene>
<dbReference type="InterPro" id="IPR014710">
    <property type="entry name" value="RmlC-like_jellyroll"/>
</dbReference>